<organism evidence="2 3">
    <name type="scientific">Undibacterium seohonense</name>
    <dbReference type="NCBI Taxonomy" id="1344950"/>
    <lineage>
        <taxon>Bacteria</taxon>
        <taxon>Pseudomonadati</taxon>
        <taxon>Pseudomonadota</taxon>
        <taxon>Betaproteobacteria</taxon>
        <taxon>Burkholderiales</taxon>
        <taxon>Oxalobacteraceae</taxon>
        <taxon>Undibacterium</taxon>
    </lineage>
</organism>
<evidence type="ECO:0000313" key="3">
    <source>
        <dbReference type="Proteomes" id="UP000648257"/>
    </source>
</evidence>
<protein>
    <submittedName>
        <fullName evidence="2">Nuclear transport factor 2 family protein</fullName>
    </submittedName>
</protein>
<keyword evidence="3" id="KW-1185">Reference proteome</keyword>
<sequence length="108" mass="12018">MQVQLPKPIASYFLADKGDSETIAACFTEIAVVKDEGKTYKGIDQIKQWKAAASNKYTYAIEILGCVEQNDLTVVTGRLTGNFPGNQIDLRYLFRIEADKIATLEIKV</sequence>
<reference evidence="2 3" key="1">
    <citation type="submission" date="2020-08" db="EMBL/GenBank/DDBJ databases">
        <title>Novel species isolated from subtropical streams in China.</title>
        <authorList>
            <person name="Lu H."/>
        </authorList>
    </citation>
    <scope>NUCLEOTIDE SEQUENCE [LARGE SCALE GENOMIC DNA]</scope>
    <source>
        <strain evidence="2 3">KACC 16656</strain>
    </source>
</reference>
<dbReference type="Proteomes" id="UP000648257">
    <property type="component" value="Unassembled WGS sequence"/>
</dbReference>
<name>A0ABR6X3F0_9BURK</name>
<accession>A0ABR6X3F0</accession>
<comment type="caution">
    <text evidence="2">The sequence shown here is derived from an EMBL/GenBank/DDBJ whole genome shotgun (WGS) entry which is preliminary data.</text>
</comment>
<dbReference type="SUPFAM" id="SSF54427">
    <property type="entry name" value="NTF2-like"/>
    <property type="match status" value="1"/>
</dbReference>
<gene>
    <name evidence="2" type="ORF">H8K52_08940</name>
</gene>
<dbReference type="InterPro" id="IPR037401">
    <property type="entry name" value="SnoaL-like"/>
</dbReference>
<dbReference type="RefSeq" id="WP_186922549.1">
    <property type="nucleotide sequence ID" value="NZ_JACOFW010000007.1"/>
</dbReference>
<feature type="domain" description="SnoaL-like" evidence="1">
    <location>
        <begin position="16"/>
        <end position="102"/>
    </location>
</feature>
<proteinExistence type="predicted"/>
<dbReference type="Gene3D" id="3.10.450.50">
    <property type="match status" value="1"/>
</dbReference>
<dbReference type="InterPro" id="IPR032710">
    <property type="entry name" value="NTF2-like_dom_sf"/>
</dbReference>
<dbReference type="Pfam" id="PF12680">
    <property type="entry name" value="SnoaL_2"/>
    <property type="match status" value="1"/>
</dbReference>
<evidence type="ECO:0000313" key="2">
    <source>
        <dbReference type="EMBL" id="MBC3807468.1"/>
    </source>
</evidence>
<evidence type="ECO:0000259" key="1">
    <source>
        <dbReference type="Pfam" id="PF12680"/>
    </source>
</evidence>
<dbReference type="EMBL" id="JACOFW010000007">
    <property type="protein sequence ID" value="MBC3807468.1"/>
    <property type="molecule type" value="Genomic_DNA"/>
</dbReference>